<proteinExistence type="predicted"/>
<dbReference type="Proteomes" id="UP000004995">
    <property type="component" value="Unassembled WGS sequence"/>
</dbReference>
<keyword evidence="2" id="KW-1185">Reference proteome</keyword>
<evidence type="ECO:0000313" key="1">
    <source>
        <dbReference type="EnsemblPlants" id="KQL05213"/>
    </source>
</evidence>
<organism evidence="1 2">
    <name type="scientific">Setaria italica</name>
    <name type="common">Foxtail millet</name>
    <name type="synonym">Panicum italicum</name>
    <dbReference type="NCBI Taxonomy" id="4555"/>
    <lineage>
        <taxon>Eukaryota</taxon>
        <taxon>Viridiplantae</taxon>
        <taxon>Streptophyta</taxon>
        <taxon>Embryophyta</taxon>
        <taxon>Tracheophyta</taxon>
        <taxon>Spermatophyta</taxon>
        <taxon>Magnoliopsida</taxon>
        <taxon>Liliopsida</taxon>
        <taxon>Poales</taxon>
        <taxon>Poaceae</taxon>
        <taxon>PACMAD clade</taxon>
        <taxon>Panicoideae</taxon>
        <taxon>Panicodae</taxon>
        <taxon>Paniceae</taxon>
        <taxon>Cenchrinae</taxon>
        <taxon>Setaria</taxon>
    </lineage>
</organism>
<dbReference type="HOGENOM" id="CLU_3000063_0_0_1"/>
<dbReference type="AlphaFoldDB" id="K3XU36"/>
<name>K3XU36_SETIT</name>
<reference evidence="2" key="1">
    <citation type="journal article" date="2012" name="Nat. Biotechnol.">
        <title>Reference genome sequence of the model plant Setaria.</title>
        <authorList>
            <person name="Bennetzen J.L."/>
            <person name="Schmutz J."/>
            <person name="Wang H."/>
            <person name="Percifield R."/>
            <person name="Hawkins J."/>
            <person name="Pontaroli A.C."/>
            <person name="Estep M."/>
            <person name="Feng L."/>
            <person name="Vaughn J.N."/>
            <person name="Grimwood J."/>
            <person name="Jenkins J."/>
            <person name="Barry K."/>
            <person name="Lindquist E."/>
            <person name="Hellsten U."/>
            <person name="Deshpande S."/>
            <person name="Wang X."/>
            <person name="Wu X."/>
            <person name="Mitros T."/>
            <person name="Triplett J."/>
            <person name="Yang X."/>
            <person name="Ye C.Y."/>
            <person name="Mauro-Herrera M."/>
            <person name="Wang L."/>
            <person name="Li P."/>
            <person name="Sharma M."/>
            <person name="Sharma R."/>
            <person name="Ronald P.C."/>
            <person name="Panaud O."/>
            <person name="Kellogg E.A."/>
            <person name="Brutnell T.P."/>
            <person name="Doust A.N."/>
            <person name="Tuskan G.A."/>
            <person name="Rokhsar D."/>
            <person name="Devos K.M."/>
        </authorList>
    </citation>
    <scope>NUCLEOTIDE SEQUENCE [LARGE SCALE GENOMIC DNA]</scope>
    <source>
        <strain evidence="2">cv. Yugu1</strain>
    </source>
</reference>
<reference evidence="1" key="2">
    <citation type="submission" date="2018-08" db="UniProtKB">
        <authorList>
            <consortium name="EnsemblPlants"/>
        </authorList>
    </citation>
    <scope>IDENTIFICATION</scope>
    <source>
        <strain evidence="1">Yugu1</strain>
    </source>
</reference>
<dbReference type="Gramene" id="KQL05213">
    <property type="protein sequence ID" value="KQL05213"/>
    <property type="gene ID" value="SETIT_005443mg"/>
</dbReference>
<protein>
    <submittedName>
        <fullName evidence="1">Uncharacterized protein</fullName>
    </submittedName>
</protein>
<dbReference type="EnsemblPlants" id="KQL05213">
    <property type="protein sequence ID" value="KQL05213"/>
    <property type="gene ID" value="SETIT_005443mg"/>
</dbReference>
<accession>K3XU36</accession>
<dbReference type="EMBL" id="AGNK02003011">
    <property type="status" value="NOT_ANNOTATED_CDS"/>
    <property type="molecule type" value="Genomic_DNA"/>
</dbReference>
<sequence length="57" mass="6503">MQSKRTTDDCFTIPLQLIPHTGVFEDNMGLSLLSEKTEGNLSERVHKKYITLVTNHD</sequence>
<dbReference type="InParanoid" id="K3XU36"/>
<evidence type="ECO:0000313" key="2">
    <source>
        <dbReference type="Proteomes" id="UP000004995"/>
    </source>
</evidence>